<keyword evidence="3" id="KW-1185">Reference proteome</keyword>
<reference evidence="2" key="1">
    <citation type="submission" date="2020-11" db="EMBL/GenBank/DDBJ databases">
        <authorList>
            <person name="Tran Van P."/>
        </authorList>
    </citation>
    <scope>NUCLEOTIDE SEQUENCE</scope>
</reference>
<protein>
    <submittedName>
        <fullName evidence="2">Uncharacterized protein</fullName>
    </submittedName>
</protein>
<keyword evidence="1" id="KW-0472">Membrane</keyword>
<name>A0A7R9QW96_9ACAR</name>
<sequence>MMAYRHHNTLTAVKIGLEVLYILAIIGCIILIVTCSLGLTQKDPNINKDNGLVGIIKEIIWIVSTLLVFQIIAIILNLTSGEVVSAVWGILCAILTAIYLYLITQKQKEGLEDSPTDKS</sequence>
<dbReference type="Proteomes" id="UP000728032">
    <property type="component" value="Unassembled WGS sequence"/>
</dbReference>
<accession>A0A7R9QW96</accession>
<keyword evidence="1" id="KW-1133">Transmembrane helix</keyword>
<feature type="transmembrane region" description="Helical" evidence="1">
    <location>
        <begin position="20"/>
        <end position="39"/>
    </location>
</feature>
<evidence type="ECO:0000313" key="3">
    <source>
        <dbReference type="Proteomes" id="UP000728032"/>
    </source>
</evidence>
<organism evidence="2">
    <name type="scientific">Oppiella nova</name>
    <dbReference type="NCBI Taxonomy" id="334625"/>
    <lineage>
        <taxon>Eukaryota</taxon>
        <taxon>Metazoa</taxon>
        <taxon>Ecdysozoa</taxon>
        <taxon>Arthropoda</taxon>
        <taxon>Chelicerata</taxon>
        <taxon>Arachnida</taxon>
        <taxon>Acari</taxon>
        <taxon>Acariformes</taxon>
        <taxon>Sarcoptiformes</taxon>
        <taxon>Oribatida</taxon>
        <taxon>Brachypylina</taxon>
        <taxon>Oppioidea</taxon>
        <taxon>Oppiidae</taxon>
        <taxon>Oppiella</taxon>
    </lineage>
</organism>
<evidence type="ECO:0000313" key="2">
    <source>
        <dbReference type="EMBL" id="CAD7660791.1"/>
    </source>
</evidence>
<dbReference type="EMBL" id="OC936143">
    <property type="protein sequence ID" value="CAD7660791.1"/>
    <property type="molecule type" value="Genomic_DNA"/>
</dbReference>
<proteinExistence type="predicted"/>
<gene>
    <name evidence="2" type="ORF">ONB1V03_LOCUS17354</name>
</gene>
<keyword evidence="1" id="KW-0812">Transmembrane</keyword>
<feature type="transmembrane region" description="Helical" evidence="1">
    <location>
        <begin position="59"/>
        <end position="79"/>
    </location>
</feature>
<evidence type="ECO:0000256" key="1">
    <source>
        <dbReference type="SAM" id="Phobius"/>
    </source>
</evidence>
<feature type="transmembrane region" description="Helical" evidence="1">
    <location>
        <begin position="85"/>
        <end position="103"/>
    </location>
</feature>
<dbReference type="EMBL" id="CAJPVJ010021318">
    <property type="protein sequence ID" value="CAG2177927.1"/>
    <property type="molecule type" value="Genomic_DNA"/>
</dbReference>
<dbReference type="AlphaFoldDB" id="A0A7R9QW96"/>